<keyword evidence="3" id="KW-0540">Nuclease</keyword>
<comment type="similarity">
    <text evidence="7">Belongs to the PINc/VapC protein family.</text>
</comment>
<dbReference type="SUPFAM" id="SSF88723">
    <property type="entry name" value="PIN domain-like"/>
    <property type="match status" value="1"/>
</dbReference>
<dbReference type="AlphaFoldDB" id="A0A6L6PIA0"/>
<feature type="domain" description="PIN" evidence="8">
    <location>
        <begin position="2"/>
        <end position="120"/>
    </location>
</feature>
<dbReference type="CDD" id="cd18746">
    <property type="entry name" value="PIN_VapC4-5_FitB-like"/>
    <property type="match status" value="1"/>
</dbReference>
<protein>
    <submittedName>
        <fullName evidence="9">PIN domain-containing protein</fullName>
    </submittedName>
</protein>
<dbReference type="Gene3D" id="3.40.50.1010">
    <property type="entry name" value="5'-nuclease"/>
    <property type="match status" value="1"/>
</dbReference>
<dbReference type="EMBL" id="WNKY01000013">
    <property type="protein sequence ID" value="MTV38702.1"/>
    <property type="molecule type" value="Genomic_DNA"/>
</dbReference>
<dbReference type="PANTHER" id="PTHR33653:SF1">
    <property type="entry name" value="RIBONUCLEASE VAPC2"/>
    <property type="match status" value="1"/>
</dbReference>
<name>A0A6L6PIA0_9BURK</name>
<dbReference type="Proteomes" id="UP000475582">
    <property type="component" value="Unassembled WGS sequence"/>
</dbReference>
<dbReference type="PANTHER" id="PTHR33653">
    <property type="entry name" value="RIBONUCLEASE VAPC2"/>
    <property type="match status" value="1"/>
</dbReference>
<dbReference type="RefSeq" id="WP_155464247.1">
    <property type="nucleotide sequence ID" value="NZ_WNKY01000013.1"/>
</dbReference>
<keyword evidence="2" id="KW-1277">Toxin-antitoxin system</keyword>
<evidence type="ECO:0000256" key="3">
    <source>
        <dbReference type="ARBA" id="ARBA00022722"/>
    </source>
</evidence>
<comment type="cofactor">
    <cofactor evidence="1">
        <name>Mg(2+)</name>
        <dbReference type="ChEBI" id="CHEBI:18420"/>
    </cofactor>
</comment>
<evidence type="ECO:0000256" key="4">
    <source>
        <dbReference type="ARBA" id="ARBA00022723"/>
    </source>
</evidence>
<sequence length="136" mass="15758">MYLVDTNVLSELRKGTQGNPGVRQFYALTARREMYIAVQTIGEIRRGIENLRQKRRHRQAAQLEFWLKFTMMEYADRQLSFDTDCAQVWGLLMAPQPHHPIDKQIAAIALVYDLTVVTRNVSDFLSTGVRLENPFT</sequence>
<evidence type="ECO:0000256" key="6">
    <source>
        <dbReference type="ARBA" id="ARBA00022842"/>
    </source>
</evidence>
<dbReference type="GO" id="GO:0016787">
    <property type="term" value="F:hydrolase activity"/>
    <property type="evidence" value="ECO:0007669"/>
    <property type="project" value="UniProtKB-KW"/>
</dbReference>
<keyword evidence="10" id="KW-1185">Reference proteome</keyword>
<organism evidence="9 10">
    <name type="scientific">Duganella radicis</name>
    <dbReference type="NCBI Taxonomy" id="551988"/>
    <lineage>
        <taxon>Bacteria</taxon>
        <taxon>Pseudomonadati</taxon>
        <taxon>Pseudomonadota</taxon>
        <taxon>Betaproteobacteria</taxon>
        <taxon>Burkholderiales</taxon>
        <taxon>Oxalobacteraceae</taxon>
        <taxon>Telluria group</taxon>
        <taxon>Duganella</taxon>
    </lineage>
</organism>
<proteinExistence type="inferred from homology"/>
<keyword evidence="4" id="KW-0479">Metal-binding</keyword>
<evidence type="ECO:0000256" key="5">
    <source>
        <dbReference type="ARBA" id="ARBA00022801"/>
    </source>
</evidence>
<keyword evidence="5" id="KW-0378">Hydrolase</keyword>
<evidence type="ECO:0000256" key="7">
    <source>
        <dbReference type="ARBA" id="ARBA00038093"/>
    </source>
</evidence>
<evidence type="ECO:0000256" key="2">
    <source>
        <dbReference type="ARBA" id="ARBA00022649"/>
    </source>
</evidence>
<evidence type="ECO:0000313" key="10">
    <source>
        <dbReference type="Proteomes" id="UP000475582"/>
    </source>
</evidence>
<evidence type="ECO:0000259" key="8">
    <source>
        <dbReference type="Pfam" id="PF01850"/>
    </source>
</evidence>
<dbReference type="Pfam" id="PF01850">
    <property type="entry name" value="PIN"/>
    <property type="match status" value="1"/>
</dbReference>
<dbReference type="GO" id="GO:0004518">
    <property type="term" value="F:nuclease activity"/>
    <property type="evidence" value="ECO:0007669"/>
    <property type="project" value="UniProtKB-KW"/>
</dbReference>
<dbReference type="OrthoDB" id="9804823at2"/>
<comment type="caution">
    <text evidence="9">The sequence shown here is derived from an EMBL/GenBank/DDBJ whole genome shotgun (WGS) entry which is preliminary data.</text>
</comment>
<reference evidence="9 10" key="1">
    <citation type="submission" date="2019-11" db="EMBL/GenBank/DDBJ databases">
        <title>Type strains purchased from KCTC, JCM and DSMZ.</title>
        <authorList>
            <person name="Lu H."/>
        </authorList>
    </citation>
    <scope>NUCLEOTIDE SEQUENCE [LARGE SCALE GENOMIC DNA]</scope>
    <source>
        <strain evidence="9 10">KCTC 22382</strain>
    </source>
</reference>
<keyword evidence="6" id="KW-0460">Magnesium</keyword>
<evidence type="ECO:0000256" key="1">
    <source>
        <dbReference type="ARBA" id="ARBA00001946"/>
    </source>
</evidence>
<gene>
    <name evidence="9" type="ORF">GM676_14065</name>
</gene>
<dbReference type="InterPro" id="IPR050556">
    <property type="entry name" value="Type_II_TA_system_RNase"/>
</dbReference>
<dbReference type="GO" id="GO:0046872">
    <property type="term" value="F:metal ion binding"/>
    <property type="evidence" value="ECO:0007669"/>
    <property type="project" value="UniProtKB-KW"/>
</dbReference>
<accession>A0A6L6PIA0</accession>
<dbReference type="InterPro" id="IPR002716">
    <property type="entry name" value="PIN_dom"/>
</dbReference>
<dbReference type="InterPro" id="IPR029060">
    <property type="entry name" value="PIN-like_dom_sf"/>
</dbReference>
<evidence type="ECO:0000313" key="9">
    <source>
        <dbReference type="EMBL" id="MTV38702.1"/>
    </source>
</evidence>